<evidence type="ECO:0000313" key="9">
    <source>
        <dbReference type="Proteomes" id="UP000009375"/>
    </source>
</evidence>
<sequence>MINTEKGQFRGSSPAGESNSKYEVNQFSKSIDEEIISFNTYLKSLVGRNINSLDEIFNLEKEIPKEFIGGPSLSLSYALIYSLSAELKKEPYELFGKKNKVIPVCKMIGGGMHASGFGMDIQEILVTTIADSNLESINSTLKVYKKVKELLENKTDGFMGGVDPEGGFISGLDNYESIKIVREAIEQIIKENSMDIRLGLDFAASTFYKDGKYIYKRPLYGKKEVSRSEQIDLTKKLADEFDIFYIEDPVDETLADDYGEILKLLSNSIIVGDDLTATTPERLEKVHDKINSTLIKPNQIGLMYKVKEYSELADKFKIEKVVSHRSEETSIPIIADLAVGLNAKYLKVGINRGERIEKINRLIELN</sequence>
<evidence type="ECO:0000256" key="1">
    <source>
        <dbReference type="ARBA" id="ARBA00005031"/>
    </source>
</evidence>
<feature type="domain" description="Enolase C-terminal TIM barrel" evidence="7">
    <location>
        <begin position="99"/>
        <end position="366"/>
    </location>
</feature>
<dbReference type="InterPro" id="IPR036849">
    <property type="entry name" value="Enolase-like_C_sf"/>
</dbReference>
<dbReference type="SUPFAM" id="SSF51604">
    <property type="entry name" value="Enolase C-terminal domain-like"/>
    <property type="match status" value="1"/>
</dbReference>
<dbReference type="PANTHER" id="PTHR11902">
    <property type="entry name" value="ENOLASE"/>
    <property type="match status" value="1"/>
</dbReference>
<dbReference type="PANTHER" id="PTHR11902:SF1">
    <property type="entry name" value="ENOLASE"/>
    <property type="match status" value="1"/>
</dbReference>
<dbReference type="InterPro" id="IPR000941">
    <property type="entry name" value="Enolase"/>
</dbReference>
<name>D2EFQ6_PARA4</name>
<keyword evidence="4" id="KW-0324">Glycolysis</keyword>
<dbReference type="GO" id="GO:0000287">
    <property type="term" value="F:magnesium ion binding"/>
    <property type="evidence" value="ECO:0007669"/>
    <property type="project" value="InterPro"/>
</dbReference>
<dbReference type="InterPro" id="IPR020810">
    <property type="entry name" value="Enolase_C"/>
</dbReference>
<dbReference type="UniPathway" id="UPA00109">
    <property type="reaction ID" value="UER00187"/>
</dbReference>
<dbReference type="Gene3D" id="3.20.20.120">
    <property type="entry name" value="Enolase-like C-terminal domain"/>
    <property type="match status" value="1"/>
</dbReference>
<feature type="region of interest" description="Disordered" evidence="6">
    <location>
        <begin position="1"/>
        <end position="21"/>
    </location>
</feature>
<dbReference type="AlphaFoldDB" id="D2EFQ6"/>
<dbReference type="EMBL" id="GG730049">
    <property type="protein sequence ID" value="EEZ92749.1"/>
    <property type="molecule type" value="Genomic_DNA"/>
</dbReference>
<evidence type="ECO:0000256" key="5">
    <source>
        <dbReference type="ARBA" id="ARBA00023239"/>
    </source>
</evidence>
<comment type="pathway">
    <text evidence="1">Carbohydrate degradation; glycolysis; pyruvate from D-glyceraldehyde 3-phosphate: step 4/5.</text>
</comment>
<dbReference type="GO" id="GO:0006096">
    <property type="term" value="P:glycolytic process"/>
    <property type="evidence" value="ECO:0007669"/>
    <property type="project" value="UniProtKB-UniPathway"/>
</dbReference>
<dbReference type="EC" id="4.2.1.11" evidence="3"/>
<organism evidence="8 9">
    <name type="scientific">Candidatus Parvarchaeum acidiphilum ARMAN-4</name>
    <dbReference type="NCBI Taxonomy" id="662760"/>
    <lineage>
        <taxon>Archaea</taxon>
        <taxon>Candidatus Parvarchaeota</taxon>
        <taxon>Candidatus Parvarchaeum</taxon>
    </lineage>
</organism>
<evidence type="ECO:0000256" key="2">
    <source>
        <dbReference type="ARBA" id="ARBA00009604"/>
    </source>
</evidence>
<evidence type="ECO:0000313" key="8">
    <source>
        <dbReference type="EMBL" id="EEZ92749.1"/>
    </source>
</evidence>
<accession>D2EFQ6</accession>
<comment type="similarity">
    <text evidence="2">Belongs to the enolase family.</text>
</comment>
<dbReference type="GO" id="GO:0004634">
    <property type="term" value="F:phosphopyruvate hydratase activity"/>
    <property type="evidence" value="ECO:0007669"/>
    <property type="project" value="UniProtKB-EC"/>
</dbReference>
<gene>
    <name evidence="8" type="ORF">BJBARM4_0580</name>
</gene>
<proteinExistence type="inferred from homology"/>
<dbReference type="SMART" id="SM01192">
    <property type="entry name" value="Enolase_C"/>
    <property type="match status" value="1"/>
</dbReference>
<reference evidence="8 9" key="1">
    <citation type="journal article" date="2010" name="Proc. Natl. Acad. Sci. U.S.A.">
        <title>Enigmatic, ultrasmall, uncultivated Archaea.</title>
        <authorList>
            <person name="Baker B.J."/>
            <person name="Comolli L.R."/>
            <person name="Dick G.J."/>
            <person name="Hauser L.J."/>
            <person name="Hyatt D."/>
            <person name="Dill B.D."/>
            <person name="Land M.L."/>
            <person name="Verberkmoes N.C."/>
            <person name="Hettich R.L."/>
            <person name="Banfield J.F."/>
        </authorList>
    </citation>
    <scope>NUCLEOTIDE SEQUENCE [LARGE SCALE GENOMIC DNA]</scope>
</reference>
<evidence type="ECO:0000259" key="7">
    <source>
        <dbReference type="SMART" id="SM01192"/>
    </source>
</evidence>
<evidence type="ECO:0000256" key="4">
    <source>
        <dbReference type="ARBA" id="ARBA00023152"/>
    </source>
</evidence>
<protein>
    <recommendedName>
        <fullName evidence="3">phosphopyruvate hydratase</fullName>
        <ecNumber evidence="3">4.2.1.11</ecNumber>
    </recommendedName>
</protein>
<dbReference type="Proteomes" id="UP000009375">
    <property type="component" value="Unassembled WGS sequence"/>
</dbReference>
<keyword evidence="8" id="KW-0670">Pyruvate</keyword>
<evidence type="ECO:0000256" key="3">
    <source>
        <dbReference type="ARBA" id="ARBA00012058"/>
    </source>
</evidence>
<keyword evidence="5" id="KW-0456">Lyase</keyword>
<dbReference type="GO" id="GO:0000015">
    <property type="term" value="C:phosphopyruvate hydratase complex"/>
    <property type="evidence" value="ECO:0007669"/>
    <property type="project" value="InterPro"/>
</dbReference>
<dbReference type="Pfam" id="PF00113">
    <property type="entry name" value="Enolase_C"/>
    <property type="match status" value="1"/>
</dbReference>
<evidence type="ECO:0000256" key="6">
    <source>
        <dbReference type="SAM" id="MobiDB-lite"/>
    </source>
</evidence>
<dbReference type="PRINTS" id="PR00148">
    <property type="entry name" value="ENOLASE"/>
</dbReference>